<name>A0A9X9WJH1_9PROT</name>
<dbReference type="PIRSF" id="PIRSF019381">
    <property type="entry name" value="YcjX"/>
    <property type="match status" value="1"/>
</dbReference>
<accession>A0A9X9WJH1</accession>
<proteinExistence type="predicted"/>
<dbReference type="PANTHER" id="PTHR38605:SF1">
    <property type="entry name" value="ATPASE"/>
    <property type="match status" value="1"/>
</dbReference>
<dbReference type="Proteomes" id="UP000746741">
    <property type="component" value="Unassembled WGS sequence"/>
</dbReference>
<reference evidence="1" key="1">
    <citation type="submission" date="2020-01" db="EMBL/GenBank/DDBJ databases">
        <authorList>
            <person name="Rat A."/>
        </authorList>
    </citation>
    <scope>NUCLEOTIDE SEQUENCE</scope>
    <source>
        <strain evidence="1">LMG 31161</strain>
    </source>
</reference>
<evidence type="ECO:0000313" key="2">
    <source>
        <dbReference type="EMBL" id="NKE18249.1"/>
    </source>
</evidence>
<protein>
    <submittedName>
        <fullName evidence="1">YcjX family protein</fullName>
    </submittedName>
</protein>
<organism evidence="1 4">
    <name type="scientific">Neoroseomonas oryzicola</name>
    <dbReference type="NCBI Taxonomy" id="535904"/>
    <lineage>
        <taxon>Bacteria</taxon>
        <taxon>Pseudomonadati</taxon>
        <taxon>Pseudomonadota</taxon>
        <taxon>Alphaproteobacteria</taxon>
        <taxon>Acetobacterales</taxon>
        <taxon>Acetobacteraceae</taxon>
        <taxon>Neoroseomonas</taxon>
    </lineage>
</organism>
<reference evidence="2 3" key="2">
    <citation type="submission" date="2020-02" db="EMBL/GenBank/DDBJ databases">
        <authorList>
            <person name="Sun Q."/>
            <person name="Inoue M."/>
        </authorList>
    </citation>
    <scope>NUCLEOTIDE SEQUENCE [LARGE SCALE GENOMIC DNA]</scope>
    <source>
        <strain evidence="2 3">KCTC 22478</strain>
    </source>
</reference>
<dbReference type="RefSeq" id="WP_168042160.1">
    <property type="nucleotide sequence ID" value="NZ_JAAEDK010000031.1"/>
</dbReference>
<dbReference type="AlphaFoldDB" id="A0A9X9WJH1"/>
<keyword evidence="3" id="KW-1185">Reference proteome</keyword>
<reference evidence="1" key="3">
    <citation type="journal article" date="2021" name="Syst. Appl. Microbiol.">
        <title>Roseomonas hellenica sp. nov., isolated from roots of wild-growing Alkanna tinctoria.</title>
        <authorList>
            <person name="Rat A."/>
            <person name="Naranjo H.D."/>
            <person name="Lebbe L."/>
            <person name="Cnockaert M."/>
            <person name="Krigas N."/>
            <person name="Grigoriadou K."/>
            <person name="Maloupa E."/>
            <person name="Willems A."/>
        </authorList>
    </citation>
    <scope>NUCLEOTIDE SEQUENCE</scope>
    <source>
        <strain evidence="1">LMG 31161</strain>
    </source>
</reference>
<dbReference type="Pfam" id="PF04317">
    <property type="entry name" value="DUF463"/>
    <property type="match status" value="1"/>
</dbReference>
<dbReference type="Proteomes" id="UP001138708">
    <property type="component" value="Unassembled WGS sequence"/>
</dbReference>
<evidence type="ECO:0000313" key="1">
    <source>
        <dbReference type="EMBL" id="MBR0660481.1"/>
    </source>
</evidence>
<gene>
    <name evidence="2" type="ORF">GWK15_14950</name>
    <name evidence="1" type="ORF">GXW75_14570</name>
</gene>
<dbReference type="PANTHER" id="PTHR38605">
    <property type="entry name" value="ATPASE-RELATED"/>
    <property type="match status" value="1"/>
</dbReference>
<dbReference type="EMBL" id="JAAEDK010000031">
    <property type="protein sequence ID" value="MBR0660481.1"/>
    <property type="molecule type" value="Genomic_DNA"/>
</dbReference>
<dbReference type="EMBL" id="JAAVUP010000004">
    <property type="protein sequence ID" value="NKE18249.1"/>
    <property type="molecule type" value="Genomic_DNA"/>
</dbReference>
<comment type="caution">
    <text evidence="1">The sequence shown here is derived from an EMBL/GenBank/DDBJ whole genome shotgun (WGS) entry which is preliminary data.</text>
</comment>
<dbReference type="InterPro" id="IPR007413">
    <property type="entry name" value="YcjX-like"/>
</dbReference>
<sequence>MSSFGIVIRDGFHATRDAAWNAVNLDTERIAVTGLSRAGKTVFLVSMISNLLAMGRGVAGNRKNTLPKLADLLRENDACSSRLLDAEIENAGTQDFPFFDYEGLRDQLARGTAATWPPVTDRPAMTTLRLKLRRSSRLGQFAGDRVLRLELLDYPGEWLMDLPLLEQSYETWSAEVLADLSQPPRSRFAAEFTAFLGALQSAAPASDKTATHGFRLYRDALRRAREDAGLRWLQPGRFLMPGPAGEIPLMHFFPWLGAPSPVRGTLGALLRDRFEEYKKHVRADFFEKHFSRFTRQVVLVDVLGALFAGREAFEDTTRALRSIGQAYARLLERDWLPGRGIKSIAFAATKSDHVDDLQRDNLRKTLQYYIEAGKVPKRGRATYHTVAAVRCTTDIDVRDAEGRTHRAVQGLPLGENRQRPFQPGFVPAGEVPEAYWSNPYFVMPQLAPPEFAPGDAHPIQHINLDAVLADLLRDEL</sequence>
<evidence type="ECO:0000313" key="3">
    <source>
        <dbReference type="Proteomes" id="UP000746741"/>
    </source>
</evidence>
<evidence type="ECO:0000313" key="4">
    <source>
        <dbReference type="Proteomes" id="UP001138708"/>
    </source>
</evidence>